<accession>A0A517PZ78</accession>
<dbReference type="EMBL" id="CP036266">
    <property type="protein sequence ID" value="QDT24672.1"/>
    <property type="molecule type" value="Genomic_DNA"/>
</dbReference>
<reference evidence="1 2" key="1">
    <citation type="submission" date="2019-02" db="EMBL/GenBank/DDBJ databases">
        <title>Deep-cultivation of Planctomycetes and their phenomic and genomic characterization uncovers novel biology.</title>
        <authorList>
            <person name="Wiegand S."/>
            <person name="Jogler M."/>
            <person name="Boedeker C."/>
            <person name="Pinto D."/>
            <person name="Vollmers J."/>
            <person name="Rivas-Marin E."/>
            <person name="Kohn T."/>
            <person name="Peeters S.H."/>
            <person name="Heuer A."/>
            <person name="Rast P."/>
            <person name="Oberbeckmann S."/>
            <person name="Bunk B."/>
            <person name="Jeske O."/>
            <person name="Meyerdierks A."/>
            <person name="Storesund J.E."/>
            <person name="Kallscheuer N."/>
            <person name="Luecker S."/>
            <person name="Lage O.M."/>
            <person name="Pohl T."/>
            <person name="Merkel B.J."/>
            <person name="Hornburger P."/>
            <person name="Mueller R.-W."/>
            <person name="Bruemmer F."/>
            <person name="Labrenz M."/>
            <person name="Spormann A.M."/>
            <person name="Op den Camp H."/>
            <person name="Overmann J."/>
            <person name="Amann R."/>
            <person name="Jetten M.S.M."/>
            <person name="Mascher T."/>
            <person name="Medema M.H."/>
            <person name="Devos D.P."/>
            <person name="Kaster A.-K."/>
            <person name="Ovreas L."/>
            <person name="Rohde M."/>
            <person name="Galperin M.Y."/>
            <person name="Jogler C."/>
        </authorList>
    </citation>
    <scope>NUCLEOTIDE SEQUENCE [LARGE SCALE GENOMIC DNA]</scope>
    <source>
        <strain evidence="1 2">HG66A1</strain>
    </source>
</reference>
<gene>
    <name evidence="1" type="ORF">HG66A1_65070</name>
</gene>
<keyword evidence="2" id="KW-1185">Reference proteome</keyword>
<evidence type="ECO:0000313" key="2">
    <source>
        <dbReference type="Proteomes" id="UP000320421"/>
    </source>
</evidence>
<evidence type="ECO:0000313" key="1">
    <source>
        <dbReference type="EMBL" id="QDT24672.1"/>
    </source>
</evidence>
<proteinExistence type="predicted"/>
<protein>
    <submittedName>
        <fullName evidence="1">Uncharacterized protein</fullName>
    </submittedName>
</protein>
<sequence>MQLNLTEDEALVLFELLSRFSEDSILGIADQAEQRVLWNLQAILEQVLLELFQENYQQQLATARDRLRDDAGLTNADQEQQKGRLALWLEPNQIRFLANEWRKIPPNAPETVRKKWGEVAFRSMAALHQAGIEYEPETPQSGEAYQVDQ</sequence>
<dbReference type="Proteomes" id="UP000320421">
    <property type="component" value="Chromosome"/>
</dbReference>
<dbReference type="AlphaFoldDB" id="A0A517PZ78"/>
<dbReference type="RefSeq" id="WP_197996907.1">
    <property type="nucleotide sequence ID" value="NZ_CP036266.1"/>
</dbReference>
<name>A0A517PZ78_9PLAN</name>
<organism evidence="1 2">
    <name type="scientific">Gimesia chilikensis</name>
    <dbReference type="NCBI Taxonomy" id="2605989"/>
    <lineage>
        <taxon>Bacteria</taxon>
        <taxon>Pseudomonadati</taxon>
        <taxon>Planctomycetota</taxon>
        <taxon>Planctomycetia</taxon>
        <taxon>Planctomycetales</taxon>
        <taxon>Planctomycetaceae</taxon>
        <taxon>Gimesia</taxon>
    </lineage>
</organism>